<dbReference type="OrthoDB" id="6244464at2759"/>
<evidence type="ECO:0000256" key="1">
    <source>
        <dbReference type="SAM" id="MobiDB-lite"/>
    </source>
</evidence>
<dbReference type="KEGG" id="ovi:T265_06187"/>
<feature type="transmembrane region" description="Helical" evidence="2">
    <location>
        <begin position="86"/>
        <end position="113"/>
    </location>
</feature>
<dbReference type="RefSeq" id="XP_009169652.1">
    <property type="nucleotide sequence ID" value="XM_009171388.1"/>
</dbReference>
<evidence type="ECO:0000313" key="4">
    <source>
        <dbReference type="Proteomes" id="UP000054324"/>
    </source>
</evidence>
<protein>
    <submittedName>
        <fullName evidence="3">Uncharacterized protein</fullName>
    </submittedName>
</protein>
<feature type="compositionally biased region" description="Polar residues" evidence="1">
    <location>
        <begin position="344"/>
        <end position="353"/>
    </location>
</feature>
<feature type="region of interest" description="Disordered" evidence="1">
    <location>
        <begin position="341"/>
        <end position="361"/>
    </location>
</feature>
<dbReference type="Proteomes" id="UP000054324">
    <property type="component" value="Unassembled WGS sequence"/>
</dbReference>
<dbReference type="GeneID" id="20320369"/>
<accession>A0A074ZH59</accession>
<keyword evidence="2" id="KW-1133">Transmembrane helix</keyword>
<dbReference type="CTD" id="20320369"/>
<sequence>MPSVLAKLRETGRVLVCQGEESHSSHICFSRWQQIALFRRFPDVTEPLVLRPPVGSEVYGEPGVRFRALFNPDGDPRRRRRLLCHCMLSVLLALIAVTVLLFIMFMVGLGPLFPASSQSPVATAYRSQSAYSTCSVLIPVLRVRMTEVISPMDNMFNVTLMGDSTSPGMQTVKILHLCKDGLTVIRDNERCYIRPMRQGWRRLCSDSHMQRVRLGALFRPSIEARLNDERWFIDESPSVPNVINNSYIMAWCEGVPAFRLVSNPPADGYTIYPSSESMPTFVAPPSPEDPDSAEVLDEFLHPSSTPEQHPDALLDNVGAPFIRRTRHLDLSEALGVKPNELPISLNSRPLTEQPSRRRPRHVAPIAPRKCREVATVLEDATVSLEDEPGISFVARDQIIQCGA</sequence>
<name>A0A074ZH59_OPIVI</name>
<proteinExistence type="predicted"/>
<reference evidence="3 4" key="1">
    <citation type="submission" date="2013-11" db="EMBL/GenBank/DDBJ databases">
        <title>Opisthorchis viverrini - life in the bile duct.</title>
        <authorList>
            <person name="Young N.D."/>
            <person name="Nagarajan N."/>
            <person name="Lin S.J."/>
            <person name="Korhonen P.K."/>
            <person name="Jex A.R."/>
            <person name="Hall R.S."/>
            <person name="Safavi-Hemami H."/>
            <person name="Kaewkong W."/>
            <person name="Bertrand D."/>
            <person name="Gao S."/>
            <person name="Seet Q."/>
            <person name="Wongkham S."/>
            <person name="Teh B.T."/>
            <person name="Wongkham C."/>
            <person name="Intapan P.M."/>
            <person name="Maleewong W."/>
            <person name="Yang X."/>
            <person name="Hu M."/>
            <person name="Wang Z."/>
            <person name="Hofmann A."/>
            <person name="Sternberg P.W."/>
            <person name="Tan P."/>
            <person name="Wang J."/>
            <person name="Gasser R.B."/>
        </authorList>
    </citation>
    <scope>NUCLEOTIDE SEQUENCE [LARGE SCALE GENOMIC DNA]</scope>
</reference>
<organism evidence="3 4">
    <name type="scientific">Opisthorchis viverrini</name>
    <name type="common">Southeast Asian liver fluke</name>
    <dbReference type="NCBI Taxonomy" id="6198"/>
    <lineage>
        <taxon>Eukaryota</taxon>
        <taxon>Metazoa</taxon>
        <taxon>Spiralia</taxon>
        <taxon>Lophotrochozoa</taxon>
        <taxon>Platyhelminthes</taxon>
        <taxon>Trematoda</taxon>
        <taxon>Digenea</taxon>
        <taxon>Opisthorchiida</taxon>
        <taxon>Opisthorchiata</taxon>
        <taxon>Opisthorchiidae</taxon>
        <taxon>Opisthorchis</taxon>
    </lineage>
</organism>
<evidence type="ECO:0000256" key="2">
    <source>
        <dbReference type="SAM" id="Phobius"/>
    </source>
</evidence>
<keyword evidence="2" id="KW-0812">Transmembrane</keyword>
<keyword evidence="4" id="KW-1185">Reference proteome</keyword>
<dbReference type="EMBL" id="KL596743">
    <property type="protein sequence ID" value="KER26616.1"/>
    <property type="molecule type" value="Genomic_DNA"/>
</dbReference>
<evidence type="ECO:0000313" key="3">
    <source>
        <dbReference type="EMBL" id="KER26616.1"/>
    </source>
</evidence>
<keyword evidence="2" id="KW-0472">Membrane</keyword>
<dbReference type="AlphaFoldDB" id="A0A074ZH59"/>
<gene>
    <name evidence="3" type="ORF">T265_06187</name>
</gene>